<feature type="domain" description="Zn(2)-C6 fungal-type" evidence="7">
    <location>
        <begin position="30"/>
        <end position="58"/>
    </location>
</feature>
<dbReference type="PROSITE" id="PS50048">
    <property type="entry name" value="ZN2_CY6_FUNGAL_2"/>
    <property type="match status" value="1"/>
</dbReference>
<dbReference type="GO" id="GO:0000976">
    <property type="term" value="F:transcription cis-regulatory region binding"/>
    <property type="evidence" value="ECO:0007669"/>
    <property type="project" value="TreeGrafter"/>
</dbReference>
<dbReference type="AlphaFoldDB" id="A0A9W9HPX7"/>
<dbReference type="Gene3D" id="4.10.240.10">
    <property type="entry name" value="Zn(2)-C6 fungal-type DNA-binding domain"/>
    <property type="match status" value="1"/>
</dbReference>
<dbReference type="EMBL" id="JAPQKN010000007">
    <property type="protein sequence ID" value="KAJ5153227.1"/>
    <property type="molecule type" value="Genomic_DNA"/>
</dbReference>
<proteinExistence type="predicted"/>
<dbReference type="SMART" id="SM00066">
    <property type="entry name" value="GAL4"/>
    <property type="match status" value="1"/>
</dbReference>
<evidence type="ECO:0000256" key="4">
    <source>
        <dbReference type="ARBA" id="ARBA00023163"/>
    </source>
</evidence>
<evidence type="ECO:0000313" key="8">
    <source>
        <dbReference type="EMBL" id="KAJ5153227.1"/>
    </source>
</evidence>
<dbReference type="SUPFAM" id="SSF57701">
    <property type="entry name" value="Zn2/Cys6 DNA-binding domain"/>
    <property type="match status" value="1"/>
</dbReference>
<gene>
    <name evidence="8" type="ORF">N7482_009705</name>
</gene>
<dbReference type="GeneID" id="81431005"/>
<evidence type="ECO:0000256" key="3">
    <source>
        <dbReference type="ARBA" id="ARBA00023125"/>
    </source>
</evidence>
<dbReference type="Pfam" id="PF00172">
    <property type="entry name" value="Zn_clus"/>
    <property type="match status" value="1"/>
</dbReference>
<evidence type="ECO:0000256" key="6">
    <source>
        <dbReference type="SAM" id="MobiDB-lite"/>
    </source>
</evidence>
<keyword evidence="5" id="KW-0539">Nucleus</keyword>
<reference evidence="8" key="1">
    <citation type="submission" date="2022-11" db="EMBL/GenBank/DDBJ databases">
        <authorList>
            <person name="Petersen C."/>
        </authorList>
    </citation>
    <scope>NUCLEOTIDE SEQUENCE</scope>
    <source>
        <strain evidence="8">IBT 26290</strain>
    </source>
</reference>
<dbReference type="InterPro" id="IPR021858">
    <property type="entry name" value="Fun_TF"/>
</dbReference>
<evidence type="ECO:0000256" key="2">
    <source>
        <dbReference type="ARBA" id="ARBA00023015"/>
    </source>
</evidence>
<feature type="region of interest" description="Disordered" evidence="6">
    <location>
        <begin position="1"/>
        <end position="23"/>
    </location>
</feature>
<dbReference type="InterPro" id="IPR036864">
    <property type="entry name" value="Zn2-C6_fun-type_DNA-bd_sf"/>
</dbReference>
<evidence type="ECO:0000256" key="1">
    <source>
        <dbReference type="ARBA" id="ARBA00004123"/>
    </source>
</evidence>
<dbReference type="InterPro" id="IPR001138">
    <property type="entry name" value="Zn2Cys6_DnaBD"/>
</dbReference>
<name>A0A9W9HPX7_9EURO</name>
<dbReference type="GO" id="GO:0000981">
    <property type="term" value="F:DNA-binding transcription factor activity, RNA polymerase II-specific"/>
    <property type="evidence" value="ECO:0007669"/>
    <property type="project" value="InterPro"/>
</dbReference>
<dbReference type="Pfam" id="PF11951">
    <property type="entry name" value="Fungal_trans_2"/>
    <property type="match status" value="1"/>
</dbReference>
<keyword evidence="4" id="KW-0804">Transcription</keyword>
<evidence type="ECO:0000313" key="9">
    <source>
        <dbReference type="Proteomes" id="UP001149163"/>
    </source>
</evidence>
<dbReference type="CDD" id="cd12148">
    <property type="entry name" value="fungal_TF_MHR"/>
    <property type="match status" value="1"/>
</dbReference>
<keyword evidence="3" id="KW-0238">DNA-binding</keyword>
<dbReference type="GO" id="GO:0008270">
    <property type="term" value="F:zinc ion binding"/>
    <property type="evidence" value="ECO:0007669"/>
    <property type="project" value="InterPro"/>
</dbReference>
<dbReference type="GO" id="GO:0005634">
    <property type="term" value="C:nucleus"/>
    <property type="evidence" value="ECO:0007669"/>
    <property type="project" value="UniProtKB-SubCell"/>
</dbReference>
<evidence type="ECO:0000256" key="5">
    <source>
        <dbReference type="ARBA" id="ARBA00023242"/>
    </source>
</evidence>
<reference evidence="8" key="2">
    <citation type="journal article" date="2023" name="IMA Fungus">
        <title>Comparative genomic study of the Penicillium genus elucidates a diverse pangenome and 15 lateral gene transfer events.</title>
        <authorList>
            <person name="Petersen C."/>
            <person name="Sorensen T."/>
            <person name="Nielsen M.R."/>
            <person name="Sondergaard T.E."/>
            <person name="Sorensen J.L."/>
            <person name="Fitzpatrick D.A."/>
            <person name="Frisvad J.C."/>
            <person name="Nielsen K.L."/>
        </authorList>
    </citation>
    <scope>NUCLEOTIDE SEQUENCE</scope>
    <source>
        <strain evidence="8">IBT 26290</strain>
    </source>
</reference>
<dbReference type="PANTHER" id="PTHR37534:SF5">
    <property type="entry name" value="C6 ZINC FINGER DOMAIN-CONTAINING PROTEIN"/>
    <property type="match status" value="1"/>
</dbReference>
<keyword evidence="9" id="KW-1185">Reference proteome</keyword>
<dbReference type="Proteomes" id="UP001149163">
    <property type="component" value="Unassembled WGS sequence"/>
</dbReference>
<dbReference type="PROSITE" id="PS00463">
    <property type="entry name" value="ZN2_CY6_FUNGAL_1"/>
    <property type="match status" value="1"/>
</dbReference>
<sequence>MPPFRESLSKQVRGPSSRSKLGDADVGYQACEQCRKSHLKCDQSRPCALCKRRGLECSPHQEVIFTALEFKAPAGCLLEESVSSKTVEGPATFVDETQEVSDLYQVIGASDETWGVSSDQHLSPRPALSGHATPITDPTDAFFLWRYVDFIGPRFDMFDDAPRYFSTVVPQLALNDKLVLLACVAVAARQYFLVNEQQQHNHEQALTYYNAAIHLLSKRLQDSGPDPAIFASCLLIAHCEMVESKAADWGLHLKGTGDLLKMHGWHGTSGGLAQASFWIYCRMIILASLCAGKPVALEPKEWIPGGVFPDPTSWTLEAWQKKIVFLLGMVHDFWSRTPDHIDEHAVQLHAARWKDLEAELVRHQSEAPAVCSPLSILPPSGEDNPFQSVRYLNGSVSAAWQMLHTAFLILTICTPCSRASRLSVLSSPDLTHRAQTYARQIVANSLANQFSIAWANAVQLLTIAGQCLAVEPERNACVRILQEIQQQTGWNTRASVDRLGTAWKNSWRYEPGGRHSTVRHVDAGKLLYHVWLGEERSPS</sequence>
<keyword evidence="2" id="KW-0805">Transcription regulation</keyword>
<comment type="subcellular location">
    <subcellularLocation>
        <location evidence="1">Nucleus</location>
    </subcellularLocation>
</comment>
<dbReference type="CDD" id="cd00067">
    <property type="entry name" value="GAL4"/>
    <property type="match status" value="1"/>
</dbReference>
<comment type="caution">
    <text evidence="8">The sequence shown here is derived from an EMBL/GenBank/DDBJ whole genome shotgun (WGS) entry which is preliminary data.</text>
</comment>
<dbReference type="GO" id="GO:0045944">
    <property type="term" value="P:positive regulation of transcription by RNA polymerase II"/>
    <property type="evidence" value="ECO:0007669"/>
    <property type="project" value="TreeGrafter"/>
</dbReference>
<protein>
    <recommendedName>
        <fullName evidence="7">Zn(2)-C6 fungal-type domain-containing protein</fullName>
    </recommendedName>
</protein>
<dbReference type="RefSeq" id="XP_056539535.1">
    <property type="nucleotide sequence ID" value="XM_056691829.1"/>
</dbReference>
<dbReference type="OrthoDB" id="5319341at2759"/>
<accession>A0A9W9HPX7</accession>
<evidence type="ECO:0000259" key="7">
    <source>
        <dbReference type="PROSITE" id="PS50048"/>
    </source>
</evidence>
<organism evidence="8 9">
    <name type="scientific">Penicillium canariense</name>
    <dbReference type="NCBI Taxonomy" id="189055"/>
    <lineage>
        <taxon>Eukaryota</taxon>
        <taxon>Fungi</taxon>
        <taxon>Dikarya</taxon>
        <taxon>Ascomycota</taxon>
        <taxon>Pezizomycotina</taxon>
        <taxon>Eurotiomycetes</taxon>
        <taxon>Eurotiomycetidae</taxon>
        <taxon>Eurotiales</taxon>
        <taxon>Aspergillaceae</taxon>
        <taxon>Penicillium</taxon>
    </lineage>
</organism>
<dbReference type="PANTHER" id="PTHR37534">
    <property type="entry name" value="TRANSCRIPTIONAL ACTIVATOR PROTEIN UGA3"/>
    <property type="match status" value="1"/>
</dbReference>